<evidence type="ECO:0000313" key="5">
    <source>
        <dbReference type="Proteomes" id="UP000663843"/>
    </source>
</evidence>
<feature type="region of interest" description="Disordered" evidence="2">
    <location>
        <begin position="17"/>
        <end position="71"/>
    </location>
</feature>
<feature type="domain" description="RDRP core" evidence="3">
    <location>
        <begin position="269"/>
        <end position="887"/>
    </location>
</feature>
<evidence type="ECO:0000256" key="1">
    <source>
        <dbReference type="RuleBase" id="RU363098"/>
    </source>
</evidence>
<name>A0A8H2X9H0_9AGAM</name>
<sequence>MLFRTFKIVRDALDQRAQAYQERSQSPVPDKNSDSNDLPEPSSDMPGQYPIASLEREPERVDGEEYSDGMETDTDALTAQLEGTQLASDEDEDRMEFVEISEATGDRATGARDALAPTFVNFSSLHIATHAIPPDVHEVAYSSKHTTAFDENGVSWAVQWEIARYVTSYPNFTWEHVPIDVVPELCGPSADTAPTLADTLLKGEPLFLDYYKRERMIRQPALTNPWEEFDREETFIRDNNRGVSIENPAGKVQQRLHLDISETGGGLEFKFTLEQPMKSKSCRFSRFLGSRRLVECHFSMKNAKKYKGAIVDFFVKKKLLINGRLFQAFYGHQGKVNLVEINQDFHRTPLPELGDDNRLSLADFIAWHNNLHLNSNQTITKWVSRFALGFSTSQPGLIFRPENIHFIEDIYATGKDKSSAASHEILTDGCGFLNYAALKAIQENMAWESISTCVQARIAGSKGLFMLHPEHRDPSEEPQIWLRSSQVKVQLNSDKTKWSPIHYILDVLSGSLVPESSSITYEMIMSLSENNVPDSVLVKLLRDTIERDARSMEPSSKPHGSQILYDSVYATHRVLQARLRRVISPDAHRAQALLGFENEDGDEEPELAKWEAGPDPFSGQPASSQEQVLGWLQAGFAPTDRFVMEKLVYLQKKLMTEAVNRYRIAIPESVRAFIVPDPLGVLDEGQVFFASSQPIQTSHSGLTHCITGPVLVSRNPCIQISDTRKVVAVNSHELWSRSYFDVIVFSTKGSRSLASLLSGGDYDGDTVVMIWDESITAPFRNSHKDFADPSIDFEGKNFNKSKVVLRDIKAQAELGKKDILPRLVEAMLQSIAPNQMGIYNMFYRNSAYVHGLNHPQTARLGHMFTQCLDAVKSGLEVKPDVLRLDRRTWDREPPACFPSKTEGDDSKGRKLSLEQRQISDKFILEVLQEVAAQETERYKLKLSELRDQCNSSYTTDQDLIRPLVEAEVRARKHPQVQGELEIIKTHVKTFRDHFIQARNNMGPYSAQTRYGRRSKKKLSIGEEQESVRAVSEDYARKMPTDLAMFGDSEVRRIAAAYAYQEDASRMIFSFCFAVAWAELCAIKARASGGAFVTLTPGFIESLAVHRKMAKVFRELESEEADGEA</sequence>
<accession>A0A8H2X9H0</accession>
<dbReference type="GO" id="GO:0030422">
    <property type="term" value="P:siRNA processing"/>
    <property type="evidence" value="ECO:0007669"/>
    <property type="project" value="TreeGrafter"/>
</dbReference>
<dbReference type="InterPro" id="IPR057596">
    <property type="entry name" value="RDRP_core"/>
</dbReference>
<dbReference type="Proteomes" id="UP000663843">
    <property type="component" value="Unassembled WGS sequence"/>
</dbReference>
<dbReference type="Pfam" id="PF05183">
    <property type="entry name" value="RdRP"/>
    <property type="match status" value="1"/>
</dbReference>
<feature type="compositionally biased region" description="Basic and acidic residues" evidence="2">
    <location>
        <begin position="54"/>
        <end position="63"/>
    </location>
</feature>
<keyword evidence="1" id="KW-0548">Nucleotidyltransferase</keyword>
<comment type="similarity">
    <text evidence="1">Belongs to the RdRP family.</text>
</comment>
<dbReference type="GO" id="GO:0003723">
    <property type="term" value="F:RNA binding"/>
    <property type="evidence" value="ECO:0007669"/>
    <property type="project" value="UniProtKB-KW"/>
</dbReference>
<dbReference type="PANTHER" id="PTHR23079">
    <property type="entry name" value="RNA-DEPENDENT RNA POLYMERASE"/>
    <property type="match status" value="1"/>
</dbReference>
<dbReference type="GO" id="GO:0031380">
    <property type="term" value="C:nuclear RNA-directed RNA polymerase complex"/>
    <property type="evidence" value="ECO:0007669"/>
    <property type="project" value="TreeGrafter"/>
</dbReference>
<organism evidence="4 5">
    <name type="scientific">Rhizoctonia solani</name>
    <dbReference type="NCBI Taxonomy" id="456999"/>
    <lineage>
        <taxon>Eukaryota</taxon>
        <taxon>Fungi</taxon>
        <taxon>Dikarya</taxon>
        <taxon>Basidiomycota</taxon>
        <taxon>Agaricomycotina</taxon>
        <taxon>Agaricomycetes</taxon>
        <taxon>Cantharellales</taxon>
        <taxon>Ceratobasidiaceae</taxon>
        <taxon>Rhizoctonia</taxon>
    </lineage>
</organism>
<proteinExistence type="inferred from homology"/>
<comment type="caution">
    <text evidence="4">The sequence shown here is derived from an EMBL/GenBank/DDBJ whole genome shotgun (WGS) entry which is preliminary data.</text>
</comment>
<dbReference type="GO" id="GO:0003968">
    <property type="term" value="F:RNA-directed RNA polymerase activity"/>
    <property type="evidence" value="ECO:0007669"/>
    <property type="project" value="UniProtKB-KW"/>
</dbReference>
<keyword evidence="1" id="KW-0696">RNA-directed RNA polymerase</keyword>
<dbReference type="PANTHER" id="PTHR23079:SF55">
    <property type="entry name" value="RNA-DIRECTED RNA POLYMERASE"/>
    <property type="match status" value="1"/>
</dbReference>
<dbReference type="InterPro" id="IPR007855">
    <property type="entry name" value="RDRP"/>
</dbReference>
<reference evidence="4" key="1">
    <citation type="submission" date="2021-01" db="EMBL/GenBank/DDBJ databases">
        <authorList>
            <person name="Kaushik A."/>
        </authorList>
    </citation>
    <scope>NUCLEOTIDE SEQUENCE</scope>
    <source>
        <strain evidence="4">AG2-2IIIB</strain>
    </source>
</reference>
<keyword evidence="1" id="KW-0694">RNA-binding</keyword>
<dbReference type="EMBL" id="CAJMWT010001793">
    <property type="protein sequence ID" value="CAE6420082.1"/>
    <property type="molecule type" value="Genomic_DNA"/>
</dbReference>
<comment type="catalytic activity">
    <reaction evidence="1">
        <text>RNA(n) + a ribonucleoside 5'-triphosphate = RNA(n+1) + diphosphate</text>
        <dbReference type="Rhea" id="RHEA:21248"/>
        <dbReference type="Rhea" id="RHEA-COMP:14527"/>
        <dbReference type="Rhea" id="RHEA-COMP:17342"/>
        <dbReference type="ChEBI" id="CHEBI:33019"/>
        <dbReference type="ChEBI" id="CHEBI:61557"/>
        <dbReference type="ChEBI" id="CHEBI:140395"/>
        <dbReference type="EC" id="2.7.7.48"/>
    </reaction>
</comment>
<gene>
    <name evidence="4" type="ORF">RDB_LOCUS52735</name>
</gene>
<protein>
    <recommendedName>
        <fullName evidence="1">RNA-dependent RNA polymerase</fullName>
        <ecNumber evidence="1">2.7.7.48</ecNumber>
    </recommendedName>
</protein>
<dbReference type="AlphaFoldDB" id="A0A8H2X9H0"/>
<dbReference type="EC" id="2.7.7.48" evidence="1"/>
<keyword evidence="1" id="KW-0808">Transferase</keyword>
<evidence type="ECO:0000259" key="3">
    <source>
        <dbReference type="Pfam" id="PF05183"/>
    </source>
</evidence>
<evidence type="ECO:0000313" key="4">
    <source>
        <dbReference type="EMBL" id="CAE6420082.1"/>
    </source>
</evidence>
<evidence type="ECO:0000256" key="2">
    <source>
        <dbReference type="SAM" id="MobiDB-lite"/>
    </source>
</evidence>